<accession>A0A5E7KLT6</accession>
<sequence>MTTDKISPSTEELFALDGNMTFMGPGRLEFRSNDLEIRLLILNETTIGFYQNRNRPAEKHLSFTFSKDIKSGTHELAQAGPFLAANFHEVLNNQLGMQSPEHYKATKGTVNLVLLDNSPDQTSHIVTGFNLTLESSTTGKSIDLSGEFQSHMTYTTAK</sequence>
<gene>
    <name evidence="1" type="ORF">PS870_02882</name>
</gene>
<organism evidence="1 2">
    <name type="scientific">Pseudomonas fluorescens</name>
    <dbReference type="NCBI Taxonomy" id="294"/>
    <lineage>
        <taxon>Bacteria</taxon>
        <taxon>Pseudomonadati</taxon>
        <taxon>Pseudomonadota</taxon>
        <taxon>Gammaproteobacteria</taxon>
        <taxon>Pseudomonadales</taxon>
        <taxon>Pseudomonadaceae</taxon>
        <taxon>Pseudomonas</taxon>
    </lineage>
</organism>
<dbReference type="RefSeq" id="WP_145308466.1">
    <property type="nucleotide sequence ID" value="NZ_CABVIK010000008.1"/>
</dbReference>
<protein>
    <submittedName>
        <fullName evidence="1">Uncharacterized protein</fullName>
    </submittedName>
</protein>
<proteinExistence type="predicted"/>
<evidence type="ECO:0000313" key="1">
    <source>
        <dbReference type="EMBL" id="VVP02319.1"/>
    </source>
</evidence>
<name>A0A5E7KLT6_PSEFL</name>
<dbReference type="EMBL" id="CABVIK010000008">
    <property type="protein sequence ID" value="VVP02319.1"/>
    <property type="molecule type" value="Genomic_DNA"/>
</dbReference>
<dbReference type="AlphaFoldDB" id="A0A5E7KLT6"/>
<reference evidence="1 2" key="1">
    <citation type="submission" date="2019-09" db="EMBL/GenBank/DDBJ databases">
        <authorList>
            <person name="Chandra G."/>
            <person name="Truman W A."/>
        </authorList>
    </citation>
    <scope>NUCLEOTIDE SEQUENCE [LARGE SCALE GENOMIC DNA]</scope>
    <source>
        <strain evidence="1">PS870</strain>
    </source>
</reference>
<evidence type="ECO:0000313" key="2">
    <source>
        <dbReference type="Proteomes" id="UP000349468"/>
    </source>
</evidence>
<dbReference type="Proteomes" id="UP000349468">
    <property type="component" value="Unassembled WGS sequence"/>
</dbReference>